<dbReference type="PANTHER" id="PTHR30471:SF3">
    <property type="entry name" value="UPF0758 PROTEIN YEES-RELATED"/>
    <property type="match status" value="1"/>
</dbReference>
<dbReference type="GO" id="GO:0008237">
    <property type="term" value="F:metallopeptidase activity"/>
    <property type="evidence" value="ECO:0007669"/>
    <property type="project" value="UniProtKB-KW"/>
</dbReference>
<keyword evidence="3" id="KW-0378">Hydrolase</keyword>
<sequence length="231" mass="25727">MSHRIHDLPEEDRPRERLLRLGAGVLTDAELLAIFINTGTKGENAIQVAQRLLREVGTLRQLSRTSPAELAASRALGPAKAAHLAAAFELGKRAEREWVKETPLNAPELIYRYLAAEMQCLGHESVRVLLVNTRLHLLRDEEVFRGSVNESVAHPREILQRAIVHKAYGFAIAHNHPSGDPRPSEADKVFTKKLREGAEILGLTFLDHLIIGLPAEGRGQPYFSFRESGML</sequence>
<dbReference type="Pfam" id="PF20582">
    <property type="entry name" value="UPF0758_N"/>
    <property type="match status" value="1"/>
</dbReference>
<name>A0A1T4WIQ4_9BACT</name>
<dbReference type="InterPro" id="IPR046778">
    <property type="entry name" value="UPF0758_N"/>
</dbReference>
<evidence type="ECO:0000256" key="1">
    <source>
        <dbReference type="ARBA" id="ARBA00022670"/>
    </source>
</evidence>
<evidence type="ECO:0000256" key="3">
    <source>
        <dbReference type="ARBA" id="ARBA00022801"/>
    </source>
</evidence>
<protein>
    <submittedName>
        <fullName evidence="8">DNA repair protein RadC</fullName>
    </submittedName>
</protein>
<gene>
    <name evidence="8" type="ORF">SAMN02745166_00339</name>
</gene>
<evidence type="ECO:0000256" key="2">
    <source>
        <dbReference type="ARBA" id="ARBA00022723"/>
    </source>
</evidence>
<keyword evidence="1" id="KW-0645">Protease</keyword>
<dbReference type="Proteomes" id="UP000190774">
    <property type="component" value="Unassembled WGS sequence"/>
</dbReference>
<dbReference type="EMBL" id="FUYE01000001">
    <property type="protein sequence ID" value="SKA77223.1"/>
    <property type="molecule type" value="Genomic_DNA"/>
</dbReference>
<evidence type="ECO:0000259" key="7">
    <source>
        <dbReference type="PROSITE" id="PS50249"/>
    </source>
</evidence>
<accession>A0A1T4WIQ4</accession>
<keyword evidence="5" id="KW-0482">Metalloprotease</keyword>
<dbReference type="InterPro" id="IPR025657">
    <property type="entry name" value="RadC_JAB"/>
</dbReference>
<keyword evidence="4" id="KW-0862">Zinc</keyword>
<dbReference type="InterPro" id="IPR020891">
    <property type="entry name" value="UPF0758_CS"/>
</dbReference>
<reference evidence="9" key="1">
    <citation type="submission" date="2017-02" db="EMBL/GenBank/DDBJ databases">
        <authorList>
            <person name="Varghese N."/>
            <person name="Submissions S."/>
        </authorList>
    </citation>
    <scope>NUCLEOTIDE SEQUENCE [LARGE SCALE GENOMIC DNA]</scope>
    <source>
        <strain evidence="9">ATCC 700200</strain>
    </source>
</reference>
<dbReference type="PROSITE" id="PS50249">
    <property type="entry name" value="MPN"/>
    <property type="match status" value="1"/>
</dbReference>
<evidence type="ECO:0000256" key="4">
    <source>
        <dbReference type="ARBA" id="ARBA00022833"/>
    </source>
</evidence>
<keyword evidence="2" id="KW-0479">Metal-binding</keyword>
<dbReference type="InterPro" id="IPR010994">
    <property type="entry name" value="RuvA_2-like"/>
</dbReference>
<dbReference type="SUPFAM" id="SSF102712">
    <property type="entry name" value="JAB1/MPN domain"/>
    <property type="match status" value="1"/>
</dbReference>
<evidence type="ECO:0000313" key="8">
    <source>
        <dbReference type="EMBL" id="SKA77223.1"/>
    </source>
</evidence>
<proteinExistence type="inferred from homology"/>
<evidence type="ECO:0000313" key="9">
    <source>
        <dbReference type="Proteomes" id="UP000190774"/>
    </source>
</evidence>
<organism evidence="8 9">
    <name type="scientific">Prosthecobacter debontii</name>
    <dbReference type="NCBI Taxonomy" id="48467"/>
    <lineage>
        <taxon>Bacteria</taxon>
        <taxon>Pseudomonadati</taxon>
        <taxon>Verrucomicrobiota</taxon>
        <taxon>Verrucomicrobiia</taxon>
        <taxon>Verrucomicrobiales</taxon>
        <taxon>Verrucomicrobiaceae</taxon>
        <taxon>Prosthecobacter</taxon>
    </lineage>
</organism>
<dbReference type="AlphaFoldDB" id="A0A1T4WIQ4"/>
<dbReference type="Pfam" id="PF04002">
    <property type="entry name" value="RadC"/>
    <property type="match status" value="1"/>
</dbReference>
<dbReference type="CDD" id="cd08071">
    <property type="entry name" value="MPN_DUF2466"/>
    <property type="match status" value="1"/>
</dbReference>
<dbReference type="SUPFAM" id="SSF47781">
    <property type="entry name" value="RuvA domain 2-like"/>
    <property type="match status" value="1"/>
</dbReference>
<feature type="domain" description="MPN" evidence="7">
    <location>
        <begin position="103"/>
        <end position="231"/>
    </location>
</feature>
<dbReference type="InterPro" id="IPR001405">
    <property type="entry name" value="UPF0758"/>
</dbReference>
<dbReference type="RefSeq" id="WP_078811562.1">
    <property type="nucleotide sequence ID" value="NZ_FUYE01000001.1"/>
</dbReference>
<dbReference type="NCBIfam" id="NF000642">
    <property type="entry name" value="PRK00024.1"/>
    <property type="match status" value="1"/>
</dbReference>
<dbReference type="GO" id="GO:0046872">
    <property type="term" value="F:metal ion binding"/>
    <property type="evidence" value="ECO:0007669"/>
    <property type="project" value="UniProtKB-KW"/>
</dbReference>
<evidence type="ECO:0000256" key="5">
    <source>
        <dbReference type="ARBA" id="ARBA00023049"/>
    </source>
</evidence>
<dbReference type="GO" id="GO:0006508">
    <property type="term" value="P:proteolysis"/>
    <property type="evidence" value="ECO:0007669"/>
    <property type="project" value="UniProtKB-KW"/>
</dbReference>
<dbReference type="STRING" id="48467.SAMN02745166_00339"/>
<comment type="similarity">
    <text evidence="6">Belongs to the UPF0758 family.</text>
</comment>
<dbReference type="Gene3D" id="3.40.140.10">
    <property type="entry name" value="Cytidine Deaminase, domain 2"/>
    <property type="match status" value="1"/>
</dbReference>
<dbReference type="InterPro" id="IPR037518">
    <property type="entry name" value="MPN"/>
</dbReference>
<dbReference type="NCBIfam" id="TIGR00608">
    <property type="entry name" value="radc"/>
    <property type="match status" value="1"/>
</dbReference>
<dbReference type="OrthoDB" id="9804482at2"/>
<evidence type="ECO:0000256" key="6">
    <source>
        <dbReference type="RuleBase" id="RU003797"/>
    </source>
</evidence>
<dbReference type="PROSITE" id="PS01302">
    <property type="entry name" value="UPF0758"/>
    <property type="match status" value="1"/>
</dbReference>
<keyword evidence="9" id="KW-1185">Reference proteome</keyword>
<dbReference type="PANTHER" id="PTHR30471">
    <property type="entry name" value="DNA REPAIR PROTEIN RADC"/>
    <property type="match status" value="1"/>
</dbReference>